<dbReference type="Proteomes" id="UP000317650">
    <property type="component" value="Chromosome 9"/>
</dbReference>
<reference evidence="1 2" key="1">
    <citation type="journal article" date="2019" name="Nat. Plants">
        <title>Genome sequencing of Musa balbisiana reveals subgenome evolution and function divergence in polyploid bananas.</title>
        <authorList>
            <person name="Yao X."/>
        </authorList>
    </citation>
    <scope>NUCLEOTIDE SEQUENCE [LARGE SCALE GENOMIC DNA]</scope>
    <source>
        <strain evidence="2">cv. DH-PKW</strain>
        <tissue evidence="1">Leaves</tissue>
    </source>
</reference>
<organism evidence="1 2">
    <name type="scientific">Musa balbisiana</name>
    <name type="common">Banana</name>
    <dbReference type="NCBI Taxonomy" id="52838"/>
    <lineage>
        <taxon>Eukaryota</taxon>
        <taxon>Viridiplantae</taxon>
        <taxon>Streptophyta</taxon>
        <taxon>Embryophyta</taxon>
        <taxon>Tracheophyta</taxon>
        <taxon>Spermatophyta</taxon>
        <taxon>Magnoliopsida</taxon>
        <taxon>Liliopsida</taxon>
        <taxon>Zingiberales</taxon>
        <taxon>Musaceae</taxon>
        <taxon>Musa</taxon>
    </lineage>
</organism>
<gene>
    <name evidence="1" type="ORF">C4D60_Mb09t12160</name>
</gene>
<protein>
    <submittedName>
        <fullName evidence="1">Uncharacterized protein</fullName>
    </submittedName>
</protein>
<name>A0A4S8IFT1_MUSBA</name>
<accession>A0A4S8IFT1</accession>
<evidence type="ECO:0000313" key="2">
    <source>
        <dbReference type="Proteomes" id="UP000317650"/>
    </source>
</evidence>
<evidence type="ECO:0000313" key="1">
    <source>
        <dbReference type="EMBL" id="THU47118.1"/>
    </source>
</evidence>
<dbReference type="EMBL" id="PYDT01000010">
    <property type="protein sequence ID" value="THU47118.1"/>
    <property type="molecule type" value="Genomic_DNA"/>
</dbReference>
<comment type="caution">
    <text evidence="1">The sequence shown here is derived from an EMBL/GenBank/DDBJ whole genome shotgun (WGS) entry which is preliminary data.</text>
</comment>
<sequence>MQLIATARINVSTIASSAAIGEGRRQKCRRGLKCSQAAINGASPTSVCRKGRTRRESLALLFQSQSLPWCDEIFAMSSFQARLRLESSCFDSTLLIAKQSFFESCWCPSTSEVNFKPSEKGGDQHESVESCESGY</sequence>
<keyword evidence="2" id="KW-1185">Reference proteome</keyword>
<dbReference type="AlphaFoldDB" id="A0A4S8IFT1"/>
<proteinExistence type="predicted"/>